<dbReference type="InterPro" id="IPR017871">
    <property type="entry name" value="ABC_transporter-like_CS"/>
</dbReference>
<feature type="transmembrane region" description="Helical" evidence="8">
    <location>
        <begin position="134"/>
        <end position="156"/>
    </location>
</feature>
<dbReference type="Proteomes" id="UP001385499">
    <property type="component" value="Unassembled WGS sequence"/>
</dbReference>
<feature type="transmembrane region" description="Helical" evidence="8">
    <location>
        <begin position="64"/>
        <end position="88"/>
    </location>
</feature>
<dbReference type="RefSeq" id="WP_340272706.1">
    <property type="nucleotide sequence ID" value="NZ_JBAKIA010000001.1"/>
</dbReference>
<feature type="transmembrane region" description="Helical" evidence="8">
    <location>
        <begin position="168"/>
        <end position="187"/>
    </location>
</feature>
<reference evidence="11 12" key="1">
    <citation type="submission" date="2024-02" db="EMBL/GenBank/DDBJ databases">
        <title>Roseibium algae sp. nov., isolated from marine alga (Grateloupia sp.), showing potential in myo-inositol conversion.</title>
        <authorList>
            <person name="Wang Y."/>
        </authorList>
    </citation>
    <scope>NUCLEOTIDE SEQUENCE [LARGE SCALE GENOMIC DNA]</scope>
    <source>
        <strain evidence="11 12">H3510</strain>
    </source>
</reference>
<dbReference type="InterPro" id="IPR039421">
    <property type="entry name" value="Type_1_exporter"/>
</dbReference>
<proteinExistence type="inferred from homology"/>
<keyword evidence="5 11" id="KW-0067">ATP-binding</keyword>
<dbReference type="PANTHER" id="PTHR43394">
    <property type="entry name" value="ATP-DEPENDENT PERMEASE MDL1, MITOCHONDRIAL"/>
    <property type="match status" value="1"/>
</dbReference>
<dbReference type="SUPFAM" id="SSF52540">
    <property type="entry name" value="P-loop containing nucleoside triphosphate hydrolases"/>
    <property type="match status" value="1"/>
</dbReference>
<dbReference type="GO" id="GO:0005524">
    <property type="term" value="F:ATP binding"/>
    <property type="evidence" value="ECO:0007669"/>
    <property type="project" value="UniProtKB-KW"/>
</dbReference>
<dbReference type="InterPro" id="IPR027417">
    <property type="entry name" value="P-loop_NTPase"/>
</dbReference>
<evidence type="ECO:0000256" key="7">
    <source>
        <dbReference type="ARBA" id="ARBA00023136"/>
    </source>
</evidence>
<keyword evidence="4" id="KW-0547">Nucleotide-binding</keyword>
<name>A0ABU8TF21_9HYPH</name>
<evidence type="ECO:0000256" key="5">
    <source>
        <dbReference type="ARBA" id="ARBA00022840"/>
    </source>
</evidence>
<dbReference type="InterPro" id="IPR003439">
    <property type="entry name" value="ABC_transporter-like_ATP-bd"/>
</dbReference>
<dbReference type="Gene3D" id="3.40.50.300">
    <property type="entry name" value="P-loop containing nucleotide triphosphate hydrolases"/>
    <property type="match status" value="1"/>
</dbReference>
<feature type="transmembrane region" description="Helical" evidence="8">
    <location>
        <begin position="21"/>
        <end position="44"/>
    </location>
</feature>
<comment type="caution">
    <text evidence="11">The sequence shown here is derived from an EMBL/GenBank/DDBJ whole genome shotgun (WGS) entry which is preliminary data.</text>
</comment>
<sequence>MPPSSPGGLAMLFYFVRQARWAFVSMLILGGLTAGIEVSIYTFIGKIVDMLDEVPRAELFAQYGSTLLVMAFVVLVARAVVAVLTALVEEQTVVPGFYNLVRWQSHHQVMRQSLGYFQDDFSGRLSAKVWQSGFAAGEFMVTLLQTAWYIVVYALSTLVLVGDLDWRLGVLVVVWLAGFCLIAFYFVPRVRKSAKEVANAASGVTGRLVDAYTNIQTVKLFGSSQEENRGVRSSYDHFLNKLRHFTRHLTSVRIRMAFLGGTMIVLIAGTCLWLWQQGAVSTGQVAFSLGLVLRLNLLLSRLLGQLNGLFRTMGTFQDSMETIIQPVEIEDLPDAPDLLVSQGAVSFQDIRFHYGKAGGVIDSLSLAITPGERVGVVGPSGAGKTTLVNLLLRFYDVQGGKISVDGQGICEVTQQSLRQSIGLVTQDTSLLHRSVRENILYGRPEATDDDLRKAAERAHALEFIEELEDRRGRRGFDAHVGERGVKLSGGQRQRIAIARVLLKDAPILVMDEATSALDSETEAGIQANFTELMQGKTVIAIAHRLSTIAAMDRLIVMDKGAIVQEGTHAELLTDGQGLYAQLWARQSGGFLPDDVELPDTPDMVD</sequence>
<accession>A0ABU8TF21</accession>
<dbReference type="Gene3D" id="1.20.1560.10">
    <property type="entry name" value="ABC transporter type 1, transmembrane domain"/>
    <property type="match status" value="1"/>
</dbReference>
<dbReference type="PROSITE" id="PS50893">
    <property type="entry name" value="ABC_TRANSPORTER_2"/>
    <property type="match status" value="1"/>
</dbReference>
<evidence type="ECO:0000313" key="12">
    <source>
        <dbReference type="Proteomes" id="UP001385499"/>
    </source>
</evidence>
<dbReference type="SUPFAM" id="SSF90123">
    <property type="entry name" value="ABC transporter transmembrane region"/>
    <property type="match status" value="1"/>
</dbReference>
<keyword evidence="7 8" id="KW-0472">Membrane</keyword>
<evidence type="ECO:0000256" key="8">
    <source>
        <dbReference type="SAM" id="Phobius"/>
    </source>
</evidence>
<protein>
    <submittedName>
        <fullName evidence="11">ABC transporter ATP-binding protein</fullName>
    </submittedName>
</protein>
<dbReference type="InterPro" id="IPR036640">
    <property type="entry name" value="ABC1_TM_sf"/>
</dbReference>
<keyword evidence="3 8" id="KW-0812">Transmembrane</keyword>
<dbReference type="EMBL" id="JBAKIA010000001">
    <property type="protein sequence ID" value="MEJ8472706.1"/>
    <property type="molecule type" value="Genomic_DNA"/>
</dbReference>
<dbReference type="PROSITE" id="PS00211">
    <property type="entry name" value="ABC_TRANSPORTER_1"/>
    <property type="match status" value="1"/>
</dbReference>
<evidence type="ECO:0000259" key="9">
    <source>
        <dbReference type="PROSITE" id="PS50893"/>
    </source>
</evidence>
<organism evidence="11 12">
    <name type="scientific">Roseibium algae</name>
    <dbReference type="NCBI Taxonomy" id="3123038"/>
    <lineage>
        <taxon>Bacteria</taxon>
        <taxon>Pseudomonadati</taxon>
        <taxon>Pseudomonadota</taxon>
        <taxon>Alphaproteobacteria</taxon>
        <taxon>Hyphomicrobiales</taxon>
        <taxon>Stappiaceae</taxon>
        <taxon>Roseibium</taxon>
    </lineage>
</organism>
<evidence type="ECO:0000256" key="1">
    <source>
        <dbReference type="ARBA" id="ARBA00004651"/>
    </source>
</evidence>
<feature type="domain" description="ABC transmembrane type-1" evidence="10">
    <location>
        <begin position="26"/>
        <end position="318"/>
    </location>
</feature>
<dbReference type="Pfam" id="PF00664">
    <property type="entry name" value="ABC_membrane"/>
    <property type="match status" value="1"/>
</dbReference>
<evidence type="ECO:0000256" key="4">
    <source>
        <dbReference type="ARBA" id="ARBA00022741"/>
    </source>
</evidence>
<gene>
    <name evidence="11" type="ORF">V6575_01275</name>
</gene>
<evidence type="ECO:0000256" key="3">
    <source>
        <dbReference type="ARBA" id="ARBA00022692"/>
    </source>
</evidence>
<keyword evidence="6 8" id="KW-1133">Transmembrane helix</keyword>
<comment type="similarity">
    <text evidence="2">Belongs to the ABC transporter superfamily.</text>
</comment>
<evidence type="ECO:0000256" key="2">
    <source>
        <dbReference type="ARBA" id="ARBA00005417"/>
    </source>
</evidence>
<evidence type="ECO:0000259" key="10">
    <source>
        <dbReference type="PROSITE" id="PS50929"/>
    </source>
</evidence>
<evidence type="ECO:0000256" key="6">
    <source>
        <dbReference type="ARBA" id="ARBA00022989"/>
    </source>
</evidence>
<comment type="subcellular location">
    <subcellularLocation>
        <location evidence="1">Cell membrane</location>
        <topology evidence="1">Multi-pass membrane protein</topology>
    </subcellularLocation>
</comment>
<feature type="transmembrane region" description="Helical" evidence="8">
    <location>
        <begin position="256"/>
        <end position="275"/>
    </location>
</feature>
<dbReference type="PANTHER" id="PTHR43394:SF1">
    <property type="entry name" value="ATP-BINDING CASSETTE SUB-FAMILY B MEMBER 10, MITOCHONDRIAL"/>
    <property type="match status" value="1"/>
</dbReference>
<feature type="domain" description="ABC transporter" evidence="9">
    <location>
        <begin position="345"/>
        <end position="584"/>
    </location>
</feature>
<dbReference type="Pfam" id="PF00005">
    <property type="entry name" value="ABC_tran"/>
    <property type="match status" value="1"/>
</dbReference>
<dbReference type="SMART" id="SM00382">
    <property type="entry name" value="AAA"/>
    <property type="match status" value="1"/>
</dbReference>
<evidence type="ECO:0000313" key="11">
    <source>
        <dbReference type="EMBL" id="MEJ8472706.1"/>
    </source>
</evidence>
<dbReference type="InterPro" id="IPR011527">
    <property type="entry name" value="ABC1_TM_dom"/>
</dbReference>
<dbReference type="PROSITE" id="PS50929">
    <property type="entry name" value="ABC_TM1F"/>
    <property type="match status" value="1"/>
</dbReference>
<keyword evidence="12" id="KW-1185">Reference proteome</keyword>
<dbReference type="InterPro" id="IPR003593">
    <property type="entry name" value="AAA+_ATPase"/>
</dbReference>